<dbReference type="Proteomes" id="UP000644140">
    <property type="component" value="Chromosome"/>
</dbReference>
<sequence>MNYAENFMIKHSYVEINHSFGIPQQTWYDKTYISTNNDVITDTLSDTSLVMSSDKFGIYKTPLTTELKKRMFEVNKILRLPNIDKILATKKKEKDFHYVLDRETVNQKYGTIDGFEIYYPWNINEYLKHGKKNHAKLSQQISDFVADLSLLGYSEARVKFADFYGIPNIIPKKEGLEVILTLKNVGPFDVTISNPKDFQDISNDQYYENFDKKWYELKIGGLYKDVGLWMRIILLPEYLLNENLSPNELNGHLITVKSDSERVIKFLIPYNKIKVELSNGEVDTNRTKEGYIHLDHNAAIVLSNWNMYINFGSIFSKEKVWKEEKSSQVKGWVNLE</sequence>
<name>A0A8I1DKA6_ACIBZ</name>
<dbReference type="EMBL" id="CP092085">
    <property type="protein sequence ID" value="UUN96278.1"/>
    <property type="molecule type" value="Genomic_DNA"/>
</dbReference>
<dbReference type="RefSeq" id="WP_058967782.1">
    <property type="nucleotide sequence ID" value="NZ_BKMA01000023.1"/>
</dbReference>
<gene>
    <name evidence="1" type="ORF">I9054_012920</name>
</gene>
<protein>
    <submittedName>
        <fullName evidence="1">Uncharacterized protein</fullName>
    </submittedName>
</protein>
<proteinExistence type="predicted"/>
<dbReference type="AlphaFoldDB" id="A0A8I1DKA6"/>
<accession>A0A8I1DKA6</accession>
<organism evidence="1 2">
    <name type="scientific">Acinetobacter bereziniae</name>
    <name type="common">Acinetobacter genomosp. 10</name>
    <dbReference type="NCBI Taxonomy" id="106648"/>
    <lineage>
        <taxon>Bacteria</taxon>
        <taxon>Pseudomonadati</taxon>
        <taxon>Pseudomonadota</taxon>
        <taxon>Gammaproteobacteria</taxon>
        <taxon>Moraxellales</taxon>
        <taxon>Moraxellaceae</taxon>
        <taxon>Acinetobacter</taxon>
    </lineage>
</organism>
<evidence type="ECO:0000313" key="2">
    <source>
        <dbReference type="Proteomes" id="UP000644140"/>
    </source>
</evidence>
<evidence type="ECO:0000313" key="1">
    <source>
        <dbReference type="EMBL" id="UUN96278.1"/>
    </source>
</evidence>
<reference evidence="1" key="1">
    <citation type="submission" date="2022-02" db="EMBL/GenBank/DDBJ databases">
        <title>Characterization of Tn125 harboring carbapenem-resistant Acinetobacter bereziniae clinical isolates.</title>
        <authorList>
            <person name="Wong N.-K."/>
            <person name="Pan Q."/>
        </authorList>
    </citation>
    <scope>NUCLEOTIDE SEQUENCE</scope>
    <source>
        <strain evidence="1">GD03393</strain>
    </source>
</reference>